<evidence type="ECO:0000256" key="3">
    <source>
        <dbReference type="ARBA" id="ARBA00022842"/>
    </source>
</evidence>
<evidence type="ECO:0000256" key="2">
    <source>
        <dbReference type="ARBA" id="ARBA00022723"/>
    </source>
</evidence>
<evidence type="ECO:0000256" key="5">
    <source>
        <dbReference type="ARBA" id="ARBA00023211"/>
    </source>
</evidence>
<gene>
    <name evidence="6" type="primary">menD</name>
    <name evidence="9" type="ORF">EV191_105194</name>
</gene>
<accession>A0A4R2R107</accession>
<dbReference type="AlphaFoldDB" id="A0A4R2R107"/>
<evidence type="ECO:0000259" key="8">
    <source>
        <dbReference type="Pfam" id="PF02776"/>
    </source>
</evidence>
<evidence type="ECO:0000313" key="10">
    <source>
        <dbReference type="Proteomes" id="UP000294911"/>
    </source>
</evidence>
<reference evidence="9 10" key="1">
    <citation type="submission" date="2019-03" db="EMBL/GenBank/DDBJ databases">
        <title>Genomic Encyclopedia of Type Strains, Phase IV (KMG-IV): sequencing the most valuable type-strain genomes for metagenomic binning, comparative biology and taxonomic classification.</title>
        <authorList>
            <person name="Goeker M."/>
        </authorList>
    </citation>
    <scope>NUCLEOTIDE SEQUENCE [LARGE SCALE GENOMIC DNA]</scope>
    <source>
        <strain evidence="9 10">DSM 45765</strain>
    </source>
</reference>
<dbReference type="Pfam" id="PF02775">
    <property type="entry name" value="TPP_enzyme_C"/>
    <property type="match status" value="1"/>
</dbReference>
<comment type="cofactor">
    <cofactor evidence="6">
        <name>thiamine diphosphate</name>
        <dbReference type="ChEBI" id="CHEBI:58937"/>
    </cofactor>
    <text evidence="6">Binds 1 thiamine pyrophosphate per subunit.</text>
</comment>
<keyword evidence="5 6" id="KW-0464">Manganese</keyword>
<dbReference type="GO" id="GO:0009234">
    <property type="term" value="P:menaquinone biosynthetic process"/>
    <property type="evidence" value="ECO:0007669"/>
    <property type="project" value="UniProtKB-UniRule"/>
</dbReference>
<dbReference type="GO" id="GO:0070204">
    <property type="term" value="F:2-succinyl-5-enolpyruvyl-6-hydroxy-3-cyclohexene-1-carboxylic-acid synthase activity"/>
    <property type="evidence" value="ECO:0007669"/>
    <property type="project" value="UniProtKB-UniRule"/>
</dbReference>
<dbReference type="InterPro" id="IPR029061">
    <property type="entry name" value="THDP-binding"/>
</dbReference>
<comment type="subunit">
    <text evidence="6">Homodimer.</text>
</comment>
<evidence type="ECO:0000256" key="4">
    <source>
        <dbReference type="ARBA" id="ARBA00023052"/>
    </source>
</evidence>
<dbReference type="CDD" id="cd07037">
    <property type="entry name" value="TPP_PYR_MenD"/>
    <property type="match status" value="1"/>
</dbReference>
<dbReference type="CDD" id="cd02009">
    <property type="entry name" value="TPP_SHCHC_synthase"/>
    <property type="match status" value="1"/>
</dbReference>
<dbReference type="InterPro" id="IPR012001">
    <property type="entry name" value="Thiamin_PyroP_enz_TPP-bd_dom"/>
</dbReference>
<protein>
    <recommendedName>
        <fullName evidence="6">2-succinyl-5-enolpyruvyl-6-hydroxy-3-cyclohexene-1-carboxylate synthase</fullName>
        <shortName evidence="6">SEPHCHC synthase</shortName>
        <ecNumber evidence="6">2.2.1.9</ecNumber>
    </recommendedName>
    <alternativeName>
        <fullName evidence="6">Menaquinone biosynthesis protein MenD</fullName>
    </alternativeName>
</protein>
<comment type="pathway">
    <text evidence="6">Quinol/quinone metabolism; menaquinone biosynthesis.</text>
</comment>
<keyword evidence="1 6" id="KW-0808">Transferase</keyword>
<evidence type="ECO:0000259" key="7">
    <source>
        <dbReference type="Pfam" id="PF02775"/>
    </source>
</evidence>
<comment type="cofactor">
    <cofactor evidence="6">
        <name>Mg(2+)</name>
        <dbReference type="ChEBI" id="CHEBI:18420"/>
    </cofactor>
    <cofactor evidence="6">
        <name>Mn(2+)</name>
        <dbReference type="ChEBI" id="CHEBI:29035"/>
    </cofactor>
</comment>
<comment type="similarity">
    <text evidence="6">Belongs to the TPP enzyme family. MenD subfamily.</text>
</comment>
<keyword evidence="3 6" id="KW-0460">Magnesium</keyword>
<proteinExistence type="inferred from homology"/>
<dbReference type="UniPathway" id="UPA01057">
    <property type="reaction ID" value="UER00164"/>
</dbReference>
<dbReference type="HAMAP" id="MF_01659">
    <property type="entry name" value="MenD"/>
    <property type="match status" value="1"/>
</dbReference>
<dbReference type="PANTHER" id="PTHR42916:SF1">
    <property type="entry name" value="PROTEIN PHYLLO, CHLOROPLASTIC"/>
    <property type="match status" value="1"/>
</dbReference>
<comment type="caution">
    <text evidence="9">The sequence shown here is derived from an EMBL/GenBank/DDBJ whole genome shotgun (WGS) entry which is preliminary data.</text>
</comment>
<dbReference type="Gene3D" id="3.40.50.970">
    <property type="match status" value="2"/>
</dbReference>
<comment type="catalytic activity">
    <reaction evidence="6">
        <text>isochorismate + 2-oxoglutarate + H(+) = 5-enolpyruvoyl-6-hydroxy-2-succinyl-cyclohex-3-ene-1-carboxylate + CO2</text>
        <dbReference type="Rhea" id="RHEA:25593"/>
        <dbReference type="ChEBI" id="CHEBI:15378"/>
        <dbReference type="ChEBI" id="CHEBI:16526"/>
        <dbReference type="ChEBI" id="CHEBI:16810"/>
        <dbReference type="ChEBI" id="CHEBI:29780"/>
        <dbReference type="ChEBI" id="CHEBI:58818"/>
        <dbReference type="EC" id="2.2.1.9"/>
    </reaction>
</comment>
<feature type="domain" description="Thiamine pyrophosphate enzyme N-terminal TPP-binding" evidence="8">
    <location>
        <begin position="9"/>
        <end position="134"/>
    </location>
</feature>
<keyword evidence="2 6" id="KW-0479">Metal-binding</keyword>
<comment type="pathway">
    <text evidence="6">Quinol/quinone metabolism; 1,4-dihydroxy-2-naphthoate biosynthesis; 1,4-dihydroxy-2-naphthoate from chorismate: step 2/7.</text>
</comment>
<evidence type="ECO:0000313" key="9">
    <source>
        <dbReference type="EMBL" id="TCP53131.1"/>
    </source>
</evidence>
<dbReference type="InterPro" id="IPR004433">
    <property type="entry name" value="MenaQ_synth_MenD"/>
</dbReference>
<dbReference type="SUPFAM" id="SSF52518">
    <property type="entry name" value="Thiamin diphosphate-binding fold (THDP-binding)"/>
    <property type="match status" value="2"/>
</dbReference>
<dbReference type="Proteomes" id="UP000294911">
    <property type="component" value="Unassembled WGS sequence"/>
</dbReference>
<dbReference type="RefSeq" id="WP_132877567.1">
    <property type="nucleotide sequence ID" value="NZ_SLXQ01000005.1"/>
</dbReference>
<dbReference type="GO" id="GO:0030976">
    <property type="term" value="F:thiamine pyrophosphate binding"/>
    <property type="evidence" value="ECO:0007669"/>
    <property type="project" value="UniProtKB-UniRule"/>
</dbReference>
<dbReference type="OrthoDB" id="9791859at2"/>
<dbReference type="NCBIfam" id="TIGR00173">
    <property type="entry name" value="menD"/>
    <property type="match status" value="1"/>
</dbReference>
<dbReference type="GO" id="GO:0000287">
    <property type="term" value="F:magnesium ion binding"/>
    <property type="evidence" value="ECO:0007669"/>
    <property type="project" value="UniProtKB-UniRule"/>
</dbReference>
<evidence type="ECO:0000256" key="1">
    <source>
        <dbReference type="ARBA" id="ARBA00022679"/>
    </source>
</evidence>
<dbReference type="EC" id="2.2.1.9" evidence="6"/>
<comment type="function">
    <text evidence="6">Catalyzes the thiamine diphosphate-dependent decarboxylation of 2-oxoglutarate and the subsequent addition of the resulting succinic semialdehyde-thiamine pyrophosphate anion to isochorismate to yield 2-succinyl-5-enolpyruvyl-6-hydroxy-3-cyclohexene-1-carboxylate (SEPHCHC).</text>
</comment>
<dbReference type="InterPro" id="IPR011766">
    <property type="entry name" value="TPP_enzyme_TPP-bd"/>
</dbReference>
<name>A0A4R2R107_9PSEU</name>
<keyword evidence="4 6" id="KW-0786">Thiamine pyrophosphate</keyword>
<evidence type="ECO:0000256" key="6">
    <source>
        <dbReference type="HAMAP-Rule" id="MF_01659"/>
    </source>
</evidence>
<dbReference type="Gene3D" id="3.40.50.1220">
    <property type="entry name" value="TPP-binding domain"/>
    <property type="match status" value="1"/>
</dbReference>
<sequence length="590" mass="61789">MNPATAAALVLVDELIRGGVRHVVCCPGSRNAPLAIALHRAEAAGRVALHVRIDERSAGFLALGLAKTMAMENVAMENVEGTRQGRVAVVCTSGTAVANLYPAVLEARHSAVQLIVVSADRPPELVGSGANQTTVQHGIFEPLVSTVDFPVAERRAGQNAAWRGMIARALAERDMPVHLNVPFREPLVPDEETDWPESLAGRPDGAVWTEVTRLDEVETSILDTMGAALLNRLEPRTLVLICDAPANQVAEAAEVARRIGWPLLVEPPADATGMELPHGTLLLNAAGAGIGAALRPDSVLVVGRPTLSRGVSRLLAEAPEVHVVGSPRDWADAQYVARSVTPWLSVEAVSLLEKQADLADRASGEFAASWRAADEAAGAALQGVLAAQSWPTGLQVARDLVAALPADSLLFLGSSNPVREVDFAARRRTDVTLLANRGLAGIDGSVSTAVGAALAFGGPSYAFLGDLTFLHDVGGLLVGGQEPAPDLTIVVLNDDGGGIFSLLEQGAAEHAASFERVFGTPHGADLAALCAGYRVPHELVRDAAGLRAALRAPVGLRVVEVRVDRHALRGLHQRLYAEVNGAVRALAADS</sequence>
<dbReference type="EMBL" id="SLXQ01000005">
    <property type="protein sequence ID" value="TCP53131.1"/>
    <property type="molecule type" value="Genomic_DNA"/>
</dbReference>
<dbReference type="UniPathway" id="UPA00079"/>
<keyword evidence="6" id="KW-0474">Menaquinone biosynthesis</keyword>
<dbReference type="PANTHER" id="PTHR42916">
    <property type="entry name" value="2-SUCCINYL-5-ENOLPYRUVYL-6-HYDROXY-3-CYCLOHEXENE-1-CARBOXYLATE SYNTHASE"/>
    <property type="match status" value="1"/>
</dbReference>
<dbReference type="PIRSF" id="PIRSF004983">
    <property type="entry name" value="MenD"/>
    <property type="match status" value="1"/>
</dbReference>
<organism evidence="9 10">
    <name type="scientific">Tamaricihabitans halophyticus</name>
    <dbReference type="NCBI Taxonomy" id="1262583"/>
    <lineage>
        <taxon>Bacteria</taxon>
        <taxon>Bacillati</taxon>
        <taxon>Actinomycetota</taxon>
        <taxon>Actinomycetes</taxon>
        <taxon>Pseudonocardiales</taxon>
        <taxon>Pseudonocardiaceae</taxon>
        <taxon>Tamaricihabitans</taxon>
    </lineage>
</organism>
<dbReference type="Pfam" id="PF02776">
    <property type="entry name" value="TPP_enzyme_N"/>
    <property type="match status" value="1"/>
</dbReference>
<feature type="domain" description="Thiamine pyrophosphate enzyme TPP-binding" evidence="7">
    <location>
        <begin position="432"/>
        <end position="552"/>
    </location>
</feature>
<keyword evidence="10" id="KW-1185">Reference proteome</keyword>
<dbReference type="GO" id="GO:0030145">
    <property type="term" value="F:manganese ion binding"/>
    <property type="evidence" value="ECO:0007669"/>
    <property type="project" value="UniProtKB-UniRule"/>
</dbReference>